<name>A0ABR9PP86_9BACT</name>
<dbReference type="InterPro" id="IPR029058">
    <property type="entry name" value="AB_hydrolase_fold"/>
</dbReference>
<dbReference type="EMBL" id="JAAIYO010000004">
    <property type="protein sequence ID" value="MBE4749719.1"/>
    <property type="molecule type" value="Genomic_DNA"/>
</dbReference>
<dbReference type="Gene3D" id="3.40.50.1820">
    <property type="entry name" value="alpha/beta hydrolase"/>
    <property type="match status" value="1"/>
</dbReference>
<feature type="chain" id="PRO_5046815497" description="Alpha/beta hydrolase" evidence="2">
    <location>
        <begin position="19"/>
        <end position="322"/>
    </location>
</feature>
<feature type="compositionally biased region" description="Low complexity" evidence="1">
    <location>
        <begin position="27"/>
        <end position="54"/>
    </location>
</feature>
<evidence type="ECO:0000256" key="2">
    <source>
        <dbReference type="SAM" id="SignalP"/>
    </source>
</evidence>
<evidence type="ECO:0008006" key="5">
    <source>
        <dbReference type="Google" id="ProtNLM"/>
    </source>
</evidence>
<keyword evidence="2" id="KW-0732">Signal</keyword>
<gene>
    <name evidence="3" type="ORF">G4177_16260</name>
</gene>
<evidence type="ECO:0000256" key="1">
    <source>
        <dbReference type="SAM" id="MobiDB-lite"/>
    </source>
</evidence>
<protein>
    <recommendedName>
        <fullName evidence="5">Alpha/beta hydrolase</fullName>
    </recommendedName>
</protein>
<feature type="signal peptide" evidence="2">
    <location>
        <begin position="1"/>
        <end position="18"/>
    </location>
</feature>
<dbReference type="SUPFAM" id="SSF53474">
    <property type="entry name" value="alpha/beta-Hydrolases"/>
    <property type="match status" value="1"/>
</dbReference>
<evidence type="ECO:0000313" key="4">
    <source>
        <dbReference type="Proteomes" id="UP001516472"/>
    </source>
</evidence>
<proteinExistence type="predicted"/>
<reference evidence="3 4" key="1">
    <citation type="submission" date="2020-02" db="EMBL/GenBank/DDBJ databases">
        <authorList>
            <person name="Babadi Z.K."/>
            <person name="Risdian C."/>
            <person name="Ebrahimipour G.H."/>
            <person name="Wink J."/>
        </authorList>
    </citation>
    <scope>NUCLEOTIDE SEQUENCE [LARGE SCALE GENOMIC DNA]</scope>
    <source>
        <strain evidence="3 4">ZKHCc1 1396</strain>
    </source>
</reference>
<sequence length="322" mass="33476">MPRLVLAAVLALGLSACSDDPDEPTPDAGSTADSGTATDAGTDAGVDAGTDAGTQVDAGTDAGSGSSRGAGKLPCITTGTTQTDAGTLSFCEAQVGAARVKIIEPQAGIAAAPMKLAIYLHGDGASAYNGGNPRALFTHGGWTYGHNTLYVAALAPNKCAWWTTPERTDCSTEATDADRDLEGKNAAALAEIIETVRRSWDILNGPIYFGGSSGGSIQLTASFLPRYGDRYPGVYALSCGGEKPWSGSMDWDASQASLRGSTKFYFTYGDQDYLIDDIRAAESYFTGLQFPVNDKVIAGAVHCAFDQIGRVSEVWNEATPTP</sequence>
<dbReference type="PROSITE" id="PS51257">
    <property type="entry name" value="PROKAR_LIPOPROTEIN"/>
    <property type="match status" value="1"/>
</dbReference>
<dbReference type="RefSeq" id="WP_193349543.1">
    <property type="nucleotide sequence ID" value="NZ_CBCSIP010000313.1"/>
</dbReference>
<evidence type="ECO:0000313" key="3">
    <source>
        <dbReference type="EMBL" id="MBE4749719.1"/>
    </source>
</evidence>
<feature type="region of interest" description="Disordered" evidence="1">
    <location>
        <begin position="16"/>
        <end position="74"/>
    </location>
</feature>
<keyword evidence="4" id="KW-1185">Reference proteome</keyword>
<organism evidence="3 4">
    <name type="scientific">Corallococcus soli</name>
    <dbReference type="NCBI Taxonomy" id="2710757"/>
    <lineage>
        <taxon>Bacteria</taxon>
        <taxon>Pseudomonadati</taxon>
        <taxon>Myxococcota</taxon>
        <taxon>Myxococcia</taxon>
        <taxon>Myxococcales</taxon>
        <taxon>Cystobacterineae</taxon>
        <taxon>Myxococcaceae</taxon>
        <taxon>Corallococcus</taxon>
    </lineage>
</organism>
<comment type="caution">
    <text evidence="3">The sequence shown here is derived from an EMBL/GenBank/DDBJ whole genome shotgun (WGS) entry which is preliminary data.</text>
</comment>
<dbReference type="Proteomes" id="UP001516472">
    <property type="component" value="Unassembled WGS sequence"/>
</dbReference>
<accession>A0ABR9PP86</accession>